<evidence type="ECO:0000313" key="2">
    <source>
        <dbReference type="Proteomes" id="UP000038009"/>
    </source>
</evidence>
<keyword evidence="1" id="KW-0540">Nuclease</keyword>
<dbReference type="Proteomes" id="UP000038009">
    <property type="component" value="Unassembled WGS sequence"/>
</dbReference>
<keyword evidence="2" id="KW-1185">Reference proteome</keyword>
<keyword evidence="1" id="KW-0378">Hydrolase</keyword>
<keyword evidence="1" id="KW-0255">Endonuclease</keyword>
<accession>A0A0N0P287</accession>
<evidence type="ECO:0000313" key="1">
    <source>
        <dbReference type="EMBL" id="KPI82666.1"/>
    </source>
</evidence>
<dbReference type="VEuPathDB" id="TriTrypDB:Lsey_0619_0020"/>
<reference evidence="1 2" key="1">
    <citation type="journal article" date="2015" name="PLoS Pathog.">
        <title>Leptomonas seymouri: Adaptations to the Dixenous Life Cycle Analyzed by Genome Sequencing, Transcriptome Profiling and Co-infection with Leishmania donovani.</title>
        <authorList>
            <person name="Kraeva N."/>
            <person name="Butenko A."/>
            <person name="Hlavacova J."/>
            <person name="Kostygov A."/>
            <person name="Myskova J."/>
            <person name="Grybchuk D."/>
            <person name="Lestinova T."/>
            <person name="Votypka J."/>
            <person name="Volf P."/>
            <person name="Opperdoes F."/>
            <person name="Flegontov P."/>
            <person name="Lukes J."/>
            <person name="Yurchenko V."/>
        </authorList>
    </citation>
    <scope>NUCLEOTIDE SEQUENCE [LARGE SCALE GENOMIC DNA]</scope>
    <source>
        <strain evidence="1 2">ATCC 30220</strain>
    </source>
</reference>
<keyword evidence="1" id="KW-0548">Nucleotidyltransferase</keyword>
<organism evidence="1 2">
    <name type="scientific">Leptomonas seymouri</name>
    <dbReference type="NCBI Taxonomy" id="5684"/>
    <lineage>
        <taxon>Eukaryota</taxon>
        <taxon>Discoba</taxon>
        <taxon>Euglenozoa</taxon>
        <taxon>Kinetoplastea</taxon>
        <taxon>Metakinetoplastina</taxon>
        <taxon>Trypanosomatida</taxon>
        <taxon>Trypanosomatidae</taxon>
        <taxon>Leishmaniinae</taxon>
        <taxon>Leptomonas</taxon>
    </lineage>
</organism>
<protein>
    <submittedName>
        <fullName evidence="1">Endonuclease/reverse transcriptase</fullName>
    </submittedName>
</protein>
<comment type="caution">
    <text evidence="1">The sequence shown here is derived from an EMBL/GenBank/DDBJ whole genome shotgun (WGS) entry which is preliminary data.</text>
</comment>
<gene>
    <name evidence="1" type="ORF">ABL78_8322</name>
</gene>
<proteinExistence type="predicted"/>
<dbReference type="EMBL" id="LJSK01000619">
    <property type="protein sequence ID" value="KPI82666.1"/>
    <property type="molecule type" value="Genomic_DNA"/>
</dbReference>
<name>A0A0N0P287_LEPSE</name>
<sequence>MTWGGGGGTARLVPWCIAPLSAILPEALHRILGFPGLLPEPWKDTTVAPLLKGSKGSSQLGGYRPICISPRLRRALEGAAACRRVASMAQVLHARRYGFQAGRCGYGVLDTVLGCATLACRTDESRALGSTQCQSHQRGACLAAYLDPSDALYRVPHTRLIEVLRCRHVPRCIARFARYWLYGRGASTMVSGRRSAASVLAAGVPHGARLHCVT</sequence>
<dbReference type="GO" id="GO:0003964">
    <property type="term" value="F:RNA-directed DNA polymerase activity"/>
    <property type="evidence" value="ECO:0007669"/>
    <property type="project" value="UniProtKB-KW"/>
</dbReference>
<keyword evidence="1" id="KW-0808">Transferase</keyword>
<keyword evidence="1" id="KW-0695">RNA-directed DNA polymerase</keyword>
<dbReference type="GO" id="GO:0004519">
    <property type="term" value="F:endonuclease activity"/>
    <property type="evidence" value="ECO:0007669"/>
    <property type="project" value="UniProtKB-KW"/>
</dbReference>
<dbReference type="AlphaFoldDB" id="A0A0N0P287"/>